<organism evidence="1 2">
    <name type="scientific">Caerostris extrusa</name>
    <name type="common">Bark spider</name>
    <name type="synonym">Caerostris bankana</name>
    <dbReference type="NCBI Taxonomy" id="172846"/>
    <lineage>
        <taxon>Eukaryota</taxon>
        <taxon>Metazoa</taxon>
        <taxon>Ecdysozoa</taxon>
        <taxon>Arthropoda</taxon>
        <taxon>Chelicerata</taxon>
        <taxon>Arachnida</taxon>
        <taxon>Araneae</taxon>
        <taxon>Araneomorphae</taxon>
        <taxon>Entelegynae</taxon>
        <taxon>Araneoidea</taxon>
        <taxon>Araneidae</taxon>
        <taxon>Caerostris</taxon>
    </lineage>
</organism>
<protein>
    <submittedName>
        <fullName evidence="1">Uncharacterized protein</fullName>
    </submittedName>
</protein>
<evidence type="ECO:0000313" key="2">
    <source>
        <dbReference type="Proteomes" id="UP001054945"/>
    </source>
</evidence>
<dbReference type="EMBL" id="BPLR01020716">
    <property type="protein sequence ID" value="GIX81818.1"/>
    <property type="molecule type" value="Genomic_DNA"/>
</dbReference>
<name>A0AAV4NBF9_CAEEX</name>
<keyword evidence="2" id="KW-1185">Reference proteome</keyword>
<evidence type="ECO:0000313" key="1">
    <source>
        <dbReference type="EMBL" id="GIX81818.1"/>
    </source>
</evidence>
<comment type="caution">
    <text evidence="1">The sequence shown here is derived from an EMBL/GenBank/DDBJ whole genome shotgun (WGS) entry which is preliminary data.</text>
</comment>
<gene>
    <name evidence="1" type="ORF">CEXT_214361</name>
</gene>
<proteinExistence type="predicted"/>
<sequence length="91" mass="10262">MYYYSSSQIAALSNPRVPPAKTISRRCQQGWPKRKAIADIPTPNASDPLSVGRHLSARMSDGAARNLCWQMRAWRCGAVDEELLFARRLSR</sequence>
<reference evidence="1 2" key="1">
    <citation type="submission" date="2021-06" db="EMBL/GenBank/DDBJ databases">
        <title>Caerostris extrusa draft genome.</title>
        <authorList>
            <person name="Kono N."/>
            <person name="Arakawa K."/>
        </authorList>
    </citation>
    <scope>NUCLEOTIDE SEQUENCE [LARGE SCALE GENOMIC DNA]</scope>
</reference>
<accession>A0AAV4NBF9</accession>
<dbReference type="Proteomes" id="UP001054945">
    <property type="component" value="Unassembled WGS sequence"/>
</dbReference>
<dbReference type="AlphaFoldDB" id="A0AAV4NBF9"/>